<organism evidence="2 3">
    <name type="scientific">Pogonophryne albipinna</name>
    <dbReference type="NCBI Taxonomy" id="1090488"/>
    <lineage>
        <taxon>Eukaryota</taxon>
        <taxon>Metazoa</taxon>
        <taxon>Chordata</taxon>
        <taxon>Craniata</taxon>
        <taxon>Vertebrata</taxon>
        <taxon>Euteleostomi</taxon>
        <taxon>Actinopterygii</taxon>
        <taxon>Neopterygii</taxon>
        <taxon>Teleostei</taxon>
        <taxon>Neoteleostei</taxon>
        <taxon>Acanthomorphata</taxon>
        <taxon>Eupercaria</taxon>
        <taxon>Perciformes</taxon>
        <taxon>Notothenioidei</taxon>
        <taxon>Pogonophryne</taxon>
    </lineage>
</organism>
<dbReference type="EMBL" id="JAPTMU010000422">
    <property type="protein sequence ID" value="KAJ4918708.1"/>
    <property type="molecule type" value="Genomic_DNA"/>
</dbReference>
<accession>A0AAD6A5G4</accession>
<evidence type="ECO:0000313" key="3">
    <source>
        <dbReference type="Proteomes" id="UP001219934"/>
    </source>
</evidence>
<proteinExistence type="predicted"/>
<dbReference type="Gene3D" id="3.30.40.10">
    <property type="entry name" value="Zinc/RING finger domain, C3HC4 (zinc finger)"/>
    <property type="match status" value="2"/>
</dbReference>
<name>A0AAD6A5G4_9TELE</name>
<evidence type="ECO:0000313" key="2">
    <source>
        <dbReference type="EMBL" id="KAJ4918708.1"/>
    </source>
</evidence>
<gene>
    <name evidence="2" type="ORF">JOQ06_021900</name>
</gene>
<reference evidence="2" key="1">
    <citation type="submission" date="2022-11" db="EMBL/GenBank/DDBJ databases">
        <title>Chromosome-level genome of Pogonophryne albipinna.</title>
        <authorList>
            <person name="Jo E."/>
        </authorList>
    </citation>
    <scope>NUCLEOTIDE SEQUENCE</scope>
    <source>
        <strain evidence="2">SGF0006</strain>
        <tissue evidence="2">Muscle</tissue>
    </source>
</reference>
<protein>
    <submittedName>
        <fullName evidence="2">Uncharacterized protein</fullName>
    </submittedName>
</protein>
<dbReference type="Proteomes" id="UP001219934">
    <property type="component" value="Unassembled WGS sequence"/>
</dbReference>
<keyword evidence="3" id="KW-1185">Reference proteome</keyword>
<sequence>MTTRATQYCSEDSKKAAAYTFSWGKVRVPSVSRSDSTERGYSFVTWAFRFAHQARVNFRNLHGPPIKAVEVSPYSILPTKETYESLRRRMKTLVMRIIADNLTALKGPKGRVERHIPHKYSSLMKEQSTTVSLGAVIPNLTEESVSAAFGLKDFIPEVSGTPHHVLCCGDVLSTERKEQSNKTQNNETPKQNPELKFDGLVEAPPEFQKEHLFHEEMIKMLLSEKSENARGTLHHIVSLFHFKTFHNTAKDYFLNIWDFITFVTSAYVTLFAVTACGLDSVDQRPSDFPPPGLCSDGLAERPRSQTGGSGVDASSDGEKRNIFPFCYCREEKPGERLVRCCSNLCPRIWFHESCVQTRTLSDQDQDRFCGPDCGSDGTYAYCQCKERRGGQMVQCGLMERCRKHEWYHRACLTDAQQSNNQHTPWFCSSSCSMGAGGEEDFLLNYTKAVLWEGLNHLARRDAIREGDGDAMTDFWRTDMVLLWSRKHLQLFNSSHQLITGIEGFYPERVRQDMKWNRVLNLQGTSGGNVSLDLLTELMINEFKGGIEFGKGSFTSQQVEQSAQLAGDQAKHLDRLFFTGGNPLNLSSCLHRLTNTSSSSSSSSSSSCKRAADVSRFVDEFKKDELFSFKPGRKHPGFEKFIYPQMVRNPKKMGRSVRSLSEELDRLRDNIL</sequence>
<comment type="caution">
    <text evidence="2">The sequence shown here is derived from an EMBL/GenBank/DDBJ whole genome shotgun (WGS) entry which is preliminary data.</text>
</comment>
<evidence type="ECO:0000256" key="1">
    <source>
        <dbReference type="SAM" id="MobiDB-lite"/>
    </source>
</evidence>
<dbReference type="InterPro" id="IPR013083">
    <property type="entry name" value="Znf_RING/FYVE/PHD"/>
</dbReference>
<dbReference type="AlphaFoldDB" id="A0AAD6A5G4"/>
<feature type="region of interest" description="Disordered" evidence="1">
    <location>
        <begin position="292"/>
        <end position="316"/>
    </location>
</feature>